<organism evidence="2 3">
    <name type="scientific">Actinotalea fermentans</name>
    <dbReference type="NCBI Taxonomy" id="43671"/>
    <lineage>
        <taxon>Bacteria</taxon>
        <taxon>Bacillati</taxon>
        <taxon>Actinomycetota</taxon>
        <taxon>Actinomycetes</taxon>
        <taxon>Micrococcales</taxon>
        <taxon>Cellulomonadaceae</taxon>
        <taxon>Actinotalea</taxon>
    </lineage>
</organism>
<gene>
    <name evidence="2" type="ORF">AFE02nite_12560</name>
</gene>
<dbReference type="RefSeq" id="WP_034246656.1">
    <property type="nucleotide sequence ID" value="NZ_BJYK01000001.1"/>
</dbReference>
<keyword evidence="2" id="KW-0808">Transferase</keyword>
<dbReference type="GO" id="GO:0032259">
    <property type="term" value="P:methylation"/>
    <property type="evidence" value="ECO:0007669"/>
    <property type="project" value="UniProtKB-KW"/>
</dbReference>
<feature type="domain" description="Methyltransferase type 11" evidence="1">
    <location>
        <begin position="38"/>
        <end position="130"/>
    </location>
</feature>
<dbReference type="EMBL" id="BJYK01000001">
    <property type="protein sequence ID" value="GEN79522.1"/>
    <property type="molecule type" value="Genomic_DNA"/>
</dbReference>
<dbReference type="OrthoDB" id="9795634at2"/>
<sequence length="253" mass="25947">MSFEVAAGAYDAYMGRWSVPLAPAFATFAGVSAGERVLDVGCGTGALTGHLRAVLGPGAVAAVDPSGPFVEAVRARVPDVDAQTGSAEALPFGAGAFDAALAQLVVHFMADPVAGVGEMARVTRPGGRVAACVWDHGEGSGPLAVFWRAVREGDPAADDESGRVGTRPGDLSGVLTAAGLRDVVEDRITVEVTFADVADWWRPFTLGVGPGGTYVARLDDDARADLLARCTRLLPAGPFRLRGSAWACVGTVA</sequence>
<dbReference type="PANTHER" id="PTHR42912">
    <property type="entry name" value="METHYLTRANSFERASE"/>
    <property type="match status" value="1"/>
</dbReference>
<dbReference type="SUPFAM" id="SSF53335">
    <property type="entry name" value="S-adenosyl-L-methionine-dependent methyltransferases"/>
    <property type="match status" value="1"/>
</dbReference>
<comment type="caution">
    <text evidence="2">The sequence shown here is derived from an EMBL/GenBank/DDBJ whole genome shotgun (WGS) entry which is preliminary data.</text>
</comment>
<dbReference type="Proteomes" id="UP000321484">
    <property type="component" value="Unassembled WGS sequence"/>
</dbReference>
<protein>
    <submittedName>
        <fullName evidence="2">SAM-dependent methyltransferase</fullName>
    </submittedName>
</protein>
<dbReference type="CDD" id="cd02440">
    <property type="entry name" value="AdoMet_MTases"/>
    <property type="match status" value="1"/>
</dbReference>
<dbReference type="InterPro" id="IPR013216">
    <property type="entry name" value="Methyltransf_11"/>
</dbReference>
<keyword evidence="3" id="KW-1185">Reference proteome</keyword>
<evidence type="ECO:0000259" key="1">
    <source>
        <dbReference type="Pfam" id="PF08241"/>
    </source>
</evidence>
<dbReference type="Gene3D" id="3.40.50.150">
    <property type="entry name" value="Vaccinia Virus protein VP39"/>
    <property type="match status" value="1"/>
</dbReference>
<evidence type="ECO:0000313" key="2">
    <source>
        <dbReference type="EMBL" id="GEN79522.1"/>
    </source>
</evidence>
<dbReference type="Pfam" id="PF08241">
    <property type="entry name" value="Methyltransf_11"/>
    <property type="match status" value="1"/>
</dbReference>
<evidence type="ECO:0000313" key="3">
    <source>
        <dbReference type="Proteomes" id="UP000321484"/>
    </source>
</evidence>
<reference evidence="2 3" key="1">
    <citation type="submission" date="2019-07" db="EMBL/GenBank/DDBJ databases">
        <title>Whole genome shotgun sequence of Actinotalea fermentans NBRC 105374.</title>
        <authorList>
            <person name="Hosoyama A."/>
            <person name="Uohara A."/>
            <person name="Ohji S."/>
            <person name="Ichikawa N."/>
        </authorList>
    </citation>
    <scope>NUCLEOTIDE SEQUENCE [LARGE SCALE GENOMIC DNA]</scope>
    <source>
        <strain evidence="2 3">NBRC 105374</strain>
    </source>
</reference>
<proteinExistence type="predicted"/>
<dbReference type="InterPro" id="IPR050508">
    <property type="entry name" value="Methyltransf_Superfamily"/>
</dbReference>
<accession>A0A511YWG4</accession>
<dbReference type="InterPro" id="IPR029063">
    <property type="entry name" value="SAM-dependent_MTases_sf"/>
</dbReference>
<dbReference type="GO" id="GO:0008757">
    <property type="term" value="F:S-adenosylmethionine-dependent methyltransferase activity"/>
    <property type="evidence" value="ECO:0007669"/>
    <property type="project" value="InterPro"/>
</dbReference>
<name>A0A511YWG4_9CELL</name>
<keyword evidence="2" id="KW-0489">Methyltransferase</keyword>
<dbReference type="AlphaFoldDB" id="A0A511YWG4"/>